<dbReference type="InterPro" id="IPR015942">
    <property type="entry name" value="Asp/Glu/hydantoin_racemase"/>
</dbReference>
<evidence type="ECO:0000313" key="8">
    <source>
        <dbReference type="EMBL" id="MBE5038192.1"/>
    </source>
</evidence>
<gene>
    <name evidence="7" type="primary">murI</name>
    <name evidence="8" type="ORF">INF35_10385</name>
</gene>
<keyword evidence="5 7" id="KW-0413">Isomerase</keyword>
<feature type="binding site" evidence="7">
    <location>
        <begin position="187"/>
        <end position="188"/>
    </location>
    <ligand>
        <name>substrate</name>
    </ligand>
</feature>
<evidence type="ECO:0000256" key="3">
    <source>
        <dbReference type="ARBA" id="ARBA00022960"/>
    </source>
</evidence>
<keyword evidence="4 7" id="KW-0573">Peptidoglycan synthesis</keyword>
<comment type="caution">
    <text evidence="7">Lacks conserved residue(s) required for the propagation of feature annotation.</text>
</comment>
<keyword evidence="9" id="KW-1185">Reference proteome</keyword>
<dbReference type="PANTHER" id="PTHR21198">
    <property type="entry name" value="GLUTAMATE RACEMASE"/>
    <property type="match status" value="1"/>
</dbReference>
<comment type="function">
    <text evidence="7">Provides the (R)-glutamate required for cell wall biosynthesis.</text>
</comment>
<reference evidence="8 9" key="1">
    <citation type="submission" date="2020-10" db="EMBL/GenBank/DDBJ databases">
        <title>ChiBAC.</title>
        <authorList>
            <person name="Zenner C."/>
            <person name="Hitch T.C.A."/>
            <person name="Clavel T."/>
        </authorList>
    </citation>
    <scope>NUCLEOTIDE SEQUENCE [LARGE SCALE GENOMIC DNA]</scope>
    <source>
        <strain evidence="8 9">DSM 109015</strain>
    </source>
</reference>
<dbReference type="InterPro" id="IPR004391">
    <property type="entry name" value="Glu_race"/>
</dbReference>
<dbReference type="RefSeq" id="WP_193502191.1">
    <property type="nucleotide sequence ID" value="NZ_JADCKC010000003.1"/>
</dbReference>
<feature type="binding site" evidence="7">
    <location>
        <begin position="42"/>
        <end position="43"/>
    </location>
    <ligand>
        <name>substrate</name>
    </ligand>
</feature>
<dbReference type="Pfam" id="PF01177">
    <property type="entry name" value="Asp_Glu_race"/>
    <property type="match status" value="1"/>
</dbReference>
<evidence type="ECO:0000256" key="7">
    <source>
        <dbReference type="HAMAP-Rule" id="MF_00258"/>
    </source>
</evidence>
<organism evidence="8 9">
    <name type="scientific">Gemmiger gallinarum</name>
    <dbReference type="NCBI Taxonomy" id="2779354"/>
    <lineage>
        <taxon>Bacteria</taxon>
        <taxon>Bacillati</taxon>
        <taxon>Bacillota</taxon>
        <taxon>Clostridia</taxon>
        <taxon>Eubacteriales</taxon>
        <taxon>Gemmiger</taxon>
    </lineage>
</organism>
<protein>
    <recommendedName>
        <fullName evidence="2 7">Glutamate racemase</fullName>
        <ecNumber evidence="2 7">5.1.1.3</ecNumber>
    </recommendedName>
</protein>
<feature type="active site" description="Proton donor/acceptor" evidence="7">
    <location>
        <position position="73"/>
    </location>
</feature>
<evidence type="ECO:0000256" key="5">
    <source>
        <dbReference type="ARBA" id="ARBA00023235"/>
    </source>
</evidence>
<comment type="caution">
    <text evidence="8">The sequence shown here is derived from an EMBL/GenBank/DDBJ whole genome shotgun (WGS) entry which is preliminary data.</text>
</comment>
<feature type="binding site" evidence="7">
    <location>
        <begin position="10"/>
        <end position="11"/>
    </location>
    <ligand>
        <name>substrate</name>
    </ligand>
</feature>
<accession>A0ABR9R4X3</accession>
<name>A0ABR9R4X3_9FIRM</name>
<dbReference type="NCBIfam" id="TIGR00067">
    <property type="entry name" value="glut_race"/>
    <property type="match status" value="1"/>
</dbReference>
<dbReference type="GO" id="GO:0008881">
    <property type="term" value="F:glutamate racemase activity"/>
    <property type="evidence" value="ECO:0007669"/>
    <property type="project" value="UniProtKB-EC"/>
</dbReference>
<proteinExistence type="inferred from homology"/>
<sequence>MDNRPIGVFDSGLGGLTAVRQLRRVLPGEDIVYFGDTGRVPYGSRGRDIIVQYARQDIGFLLSKDVKFIVAACGTVSSTYPPAEASQLPVPFTGVVGATARRAAATTRNGRIGVIGTQATIRSGSYQHLLKELVPGAQLFAKACPLFVPLVENGYINEGNPVTRLVIADYLTELRDTGIDTLILGCTHYPLLEGFIREFMGPDVALIDPGKSTADALVDALDALELLSGRTEGGQAEFYVSDTTESFAEAEALFLGKYGGGPVTQIAIEQYAWPPKP</sequence>
<evidence type="ECO:0000256" key="2">
    <source>
        <dbReference type="ARBA" id="ARBA00013090"/>
    </source>
</evidence>
<evidence type="ECO:0000256" key="4">
    <source>
        <dbReference type="ARBA" id="ARBA00022984"/>
    </source>
</evidence>
<dbReference type="Proteomes" id="UP000768567">
    <property type="component" value="Unassembled WGS sequence"/>
</dbReference>
<dbReference type="Gene3D" id="3.40.50.1860">
    <property type="match status" value="2"/>
</dbReference>
<evidence type="ECO:0000256" key="1">
    <source>
        <dbReference type="ARBA" id="ARBA00001602"/>
    </source>
</evidence>
<dbReference type="EC" id="5.1.1.3" evidence="2 7"/>
<comment type="catalytic activity">
    <reaction evidence="1 7">
        <text>L-glutamate = D-glutamate</text>
        <dbReference type="Rhea" id="RHEA:12813"/>
        <dbReference type="ChEBI" id="CHEBI:29985"/>
        <dbReference type="ChEBI" id="CHEBI:29986"/>
        <dbReference type="EC" id="5.1.1.3"/>
    </reaction>
</comment>
<evidence type="ECO:0000313" key="9">
    <source>
        <dbReference type="Proteomes" id="UP000768567"/>
    </source>
</evidence>
<evidence type="ECO:0000256" key="6">
    <source>
        <dbReference type="ARBA" id="ARBA00023316"/>
    </source>
</evidence>
<dbReference type="InterPro" id="IPR001920">
    <property type="entry name" value="Asp/Glu_race"/>
</dbReference>
<comment type="similarity">
    <text evidence="7">Belongs to the aspartate/glutamate racemases family.</text>
</comment>
<dbReference type="PROSITE" id="PS00924">
    <property type="entry name" value="ASP_GLU_RACEMASE_2"/>
    <property type="match status" value="1"/>
</dbReference>
<dbReference type="PANTHER" id="PTHR21198:SF2">
    <property type="entry name" value="GLUTAMATE RACEMASE"/>
    <property type="match status" value="1"/>
</dbReference>
<feature type="active site" description="Proton donor/acceptor" evidence="7">
    <location>
        <position position="186"/>
    </location>
</feature>
<dbReference type="InterPro" id="IPR033134">
    <property type="entry name" value="Asp/Glu_racemase_AS_2"/>
</dbReference>
<keyword evidence="6 7" id="KW-0961">Cell wall biogenesis/degradation</keyword>
<dbReference type="EMBL" id="JADCKC010000003">
    <property type="protein sequence ID" value="MBE5038192.1"/>
    <property type="molecule type" value="Genomic_DNA"/>
</dbReference>
<comment type="pathway">
    <text evidence="7">Cell wall biogenesis; peptidoglycan biosynthesis.</text>
</comment>
<dbReference type="HAMAP" id="MF_00258">
    <property type="entry name" value="Glu_racemase"/>
    <property type="match status" value="1"/>
</dbReference>
<dbReference type="SUPFAM" id="SSF53681">
    <property type="entry name" value="Aspartate/glutamate racemase"/>
    <property type="match status" value="2"/>
</dbReference>
<keyword evidence="3 7" id="KW-0133">Cell shape</keyword>